<dbReference type="EMBL" id="BKCJ010002491">
    <property type="protein sequence ID" value="GEU48925.1"/>
    <property type="molecule type" value="Genomic_DNA"/>
</dbReference>
<feature type="region of interest" description="Disordered" evidence="1">
    <location>
        <begin position="201"/>
        <end position="232"/>
    </location>
</feature>
<dbReference type="Gene3D" id="3.60.10.10">
    <property type="entry name" value="Endonuclease/exonuclease/phosphatase"/>
    <property type="match status" value="2"/>
</dbReference>
<evidence type="ECO:0000256" key="1">
    <source>
        <dbReference type="SAM" id="MobiDB-lite"/>
    </source>
</evidence>
<dbReference type="InterPro" id="IPR036691">
    <property type="entry name" value="Endo/exonu/phosph_ase_sf"/>
</dbReference>
<dbReference type="PANTHER" id="PTHR33116:SF79">
    <property type="entry name" value="REVERSE TRANSCRIPTASE DOMAIN, ZINC FINGER, CCHC-TYPE-RELATED"/>
    <property type="match status" value="1"/>
</dbReference>
<keyword evidence="6" id="KW-0808">Transferase</keyword>
<dbReference type="InterPro" id="IPR000477">
    <property type="entry name" value="RT_dom"/>
</dbReference>
<protein>
    <submittedName>
        <fullName evidence="6">RNA-directed DNA polymerase, eukaryota</fullName>
    </submittedName>
</protein>
<dbReference type="Pfam" id="PF13963">
    <property type="entry name" value="Transpos_assoc"/>
    <property type="match status" value="1"/>
</dbReference>
<feature type="compositionally biased region" description="Basic and acidic residues" evidence="1">
    <location>
        <begin position="213"/>
        <end position="230"/>
    </location>
</feature>
<feature type="region of interest" description="Disordered" evidence="1">
    <location>
        <begin position="939"/>
        <end position="958"/>
    </location>
</feature>
<dbReference type="InterPro" id="IPR026960">
    <property type="entry name" value="RVT-Znf"/>
</dbReference>
<dbReference type="Pfam" id="PF03372">
    <property type="entry name" value="Exo_endo_phos"/>
    <property type="match status" value="1"/>
</dbReference>
<dbReference type="GO" id="GO:0003964">
    <property type="term" value="F:RNA-directed DNA polymerase activity"/>
    <property type="evidence" value="ECO:0007669"/>
    <property type="project" value="UniProtKB-KW"/>
</dbReference>
<evidence type="ECO:0000259" key="5">
    <source>
        <dbReference type="Pfam" id="PF13966"/>
    </source>
</evidence>
<gene>
    <name evidence="6" type="ORF">Tci_020903</name>
</gene>
<keyword evidence="6" id="KW-0548">Nucleotidyltransferase</keyword>
<evidence type="ECO:0000259" key="2">
    <source>
        <dbReference type="Pfam" id="PF00078"/>
    </source>
</evidence>
<dbReference type="SUPFAM" id="SSF56219">
    <property type="entry name" value="DNase I-like"/>
    <property type="match status" value="2"/>
</dbReference>
<dbReference type="InterPro" id="IPR029480">
    <property type="entry name" value="Transpos_assoc"/>
</dbReference>
<sequence>MDAPQKTYGRFIKVINLDHLIENLNTIWIGRFHLFANPVRFKRPKKPNLSPHNNAAAASSYPRGVDQAKGQFQTGSYVNVVNESFPVGVHGPSISSASVLVLDDSCVAERDLSNHVMGLWVMIECDNVETKANMLQHTRVKSWSCVLQNAVHDFVSDERIVWVDIEGIPLNVWSRKVYMVRVKELFTWNLIFLGQKEMEYTSDDDSDVGPQKVPDRSQFCEEGPNDDRSTDPFNIYRLLRKQPEDDSHEVSSSLSHPPGFTLDVSIIRNENGQSAKEISVVVNNKVMNNSQDVYKEASCDNVDPNVVKKGGSVLGVMKDMIRVGKAMGLGHKTKKEWIKELTSKNKINFMAIQETKTHCVNHMDVKFMWGNSNYNYVYSEAVGNSGGILCVWEATVFKKDYATISDNFVSQKRILWDYVSTLIDRWNGEVVVLGDFNEVWNIDERRGSCFNPTSARVFDQFISASGLVDVKMEGYTFTWSYPSGFKISKLDRFLVSEGEWSDDNLKGIINIHQCFFLASGLKINIQKSQVLGEGVPSSIVMQAASSIGCGVLHKQFRYLGVTVGECMSRHNAWASTVDKLRSRLSKWNVKTLSIGGRLTLLKVVLDASPLYNMSIFKKITWAAWNKVLASKENGGLGVSSYHALNRAILLKWVWRFISQDGPLWFRVIKALYGTSIDSHPEVTVADKVQGVVSSSFMRLVRAGSEYQHLTDLNLLMELVSLSHSCDRWICDLSGNGKFRVKEVCNFLDNLFLPSYADATRWVKYIPIKINVFVWHARRDFLPTRVNLSPRGILLETSSCPLCLSSEENIHHVLFGCDLAENIFRRICRWNRTIYNEMPPRRSVLFDDIMDRSKWMYEIGHSKEAYVKGVFSFLQIAEANWVKNGDLEIWCPCKDCKIFDKFSDIGEIENHLITRVFVLNYTRWSRCGELQVNSRKRVRVSNENDNKDSCNNNDSYDNNDLYDSNGSDIIRKIKANVSQHGRGVCADLHKCVICGESMYKSKQQQKNNNVNEKQKNKNDENKVETNDNDDAIKIGPPAKQLWYFPIIPRLKQLFANEKDAKLLPWHAEGCKRDGKLRHVAYSPQWRKIDSKFDKFGAEIRNIRNKDIGNSFVNVVKGSGMSLEMESTPTIVLDDVCLNMKNLSCSLMGRVNEFTSLSSLKKVLCNEGFDVLKISYLVPGWTLEFTKEEDEDDVLVEDNHGGIHSDQEISNCNDESDVEEVPETCFNVPQGQKGNLSKDPFGIYPLLNKDKNIREHKINEEESSLKHPSRFTLVGNLNEGHLDEGCAKKVNEEVAGDDNSFVHTVGGKENSGPVNKMSDSMGSCRLKKSGMPRTGGSILSFMEEVVKVGQTIGYNMDEIKLMIVVVYAPQEASEKRMLWAYLTHVSDQWDGEIVMMGDFNAVRYKSERFGSNFKAHDADIFNSFIHNAGLNEAIDKGNSPVEMFHKCLETFNKIQQVNNIHMSEVAQKAKIEWVVEGDENTKFFHDMLNKKRNQRSIQGIMVNGTWIDDQVKMKYEFLNHFCNKFDKPPENRARIDICFLNVLLNDQRDDLECMVMKEEVKKAVWDCGSDKSPGPDGFSFSLFPHFWSTIEKDIFKAVDCFFTNEDMPNGCNSNFITLIPKIIEANMVKYFRPISLIGSLYKVIAKILTNRLVNVIGDLVNEVQQAFVADRQILDGLFILNEVIQSCCKKKKHTLISKVDFEKAYDSRVVDGGLFTGIKLNSMVSVSHLFYADDAIFIGQWSELNIDTLVQVLECFYRAFGLRINICKSKIMGVNVEEGKIQKAASKLGCLVLKTPFTYPGTKVSDNMSRKEAWKEVVDKMLSRLSKLKTKTLSIGVPLYVLKTLESIRSRFFNGQDHKSRKSSWVRWDNVLTSRDKGCLGVKSSLWTRVIKAIHGDGGKLDKDVIVGGQTCWTLIVKEARSLKRTGINVVDLICLKLGNEDSSLFWDDKWYVGGVIKELFPRLYALELHKHATVRMKLMAPSLDNSFRRRTGIWSLESEGDYSVASILKLIDEKRFQEVGISTRWVKSLPSKVNITAWKIKTNALPTRFNLSLRGMDIDTLMFPVCKDVSSYEE</sequence>
<feature type="domain" description="Endonuclease/exonuclease/phosphatase" evidence="3">
    <location>
        <begin position="345"/>
        <end position="500"/>
    </location>
</feature>
<evidence type="ECO:0000313" key="6">
    <source>
        <dbReference type="EMBL" id="GEU48925.1"/>
    </source>
</evidence>
<reference evidence="6" key="1">
    <citation type="journal article" date="2019" name="Sci. Rep.">
        <title>Draft genome of Tanacetum cinerariifolium, the natural source of mosquito coil.</title>
        <authorList>
            <person name="Yamashiro T."/>
            <person name="Shiraishi A."/>
            <person name="Satake H."/>
            <person name="Nakayama K."/>
        </authorList>
    </citation>
    <scope>NUCLEOTIDE SEQUENCE</scope>
</reference>
<feature type="region of interest" description="Disordered" evidence="1">
    <location>
        <begin position="1001"/>
        <end position="1030"/>
    </location>
</feature>
<evidence type="ECO:0000259" key="4">
    <source>
        <dbReference type="Pfam" id="PF13963"/>
    </source>
</evidence>
<feature type="compositionally biased region" description="Basic and acidic residues" evidence="1">
    <location>
        <begin position="1011"/>
        <end position="1024"/>
    </location>
</feature>
<dbReference type="PANTHER" id="PTHR33116">
    <property type="entry name" value="REVERSE TRANSCRIPTASE ZINC-BINDING DOMAIN-CONTAINING PROTEIN-RELATED-RELATED"/>
    <property type="match status" value="1"/>
</dbReference>
<name>A0A6L2KLE8_TANCI</name>
<dbReference type="Pfam" id="PF13966">
    <property type="entry name" value="zf-RVT"/>
    <property type="match status" value="1"/>
</dbReference>
<dbReference type="Pfam" id="PF00078">
    <property type="entry name" value="RVT_1"/>
    <property type="match status" value="1"/>
</dbReference>
<feature type="domain" description="Reverse transcriptase" evidence="2">
    <location>
        <begin position="1627"/>
        <end position="1705"/>
    </location>
</feature>
<proteinExistence type="predicted"/>
<feature type="compositionally biased region" description="Low complexity" evidence="1">
    <location>
        <begin position="948"/>
        <end position="958"/>
    </location>
</feature>
<accession>A0A6L2KLE8</accession>
<feature type="domain" description="Transposase-associated" evidence="4">
    <location>
        <begin position="853"/>
        <end position="928"/>
    </location>
</feature>
<feature type="compositionally biased region" description="Low complexity" evidence="1">
    <location>
        <begin position="1001"/>
        <end position="1010"/>
    </location>
</feature>
<organism evidence="6">
    <name type="scientific">Tanacetum cinerariifolium</name>
    <name type="common">Dalmatian daisy</name>
    <name type="synonym">Chrysanthemum cinerariifolium</name>
    <dbReference type="NCBI Taxonomy" id="118510"/>
    <lineage>
        <taxon>Eukaryota</taxon>
        <taxon>Viridiplantae</taxon>
        <taxon>Streptophyta</taxon>
        <taxon>Embryophyta</taxon>
        <taxon>Tracheophyta</taxon>
        <taxon>Spermatophyta</taxon>
        <taxon>Magnoliopsida</taxon>
        <taxon>eudicotyledons</taxon>
        <taxon>Gunneridae</taxon>
        <taxon>Pentapetalae</taxon>
        <taxon>asterids</taxon>
        <taxon>campanulids</taxon>
        <taxon>Asterales</taxon>
        <taxon>Asteraceae</taxon>
        <taxon>Asteroideae</taxon>
        <taxon>Anthemideae</taxon>
        <taxon>Anthemidinae</taxon>
        <taxon>Tanacetum</taxon>
    </lineage>
</organism>
<keyword evidence="6" id="KW-0695">RNA-directed DNA polymerase</keyword>
<feature type="domain" description="Reverse transcriptase zinc-binding" evidence="5">
    <location>
        <begin position="757"/>
        <end position="821"/>
    </location>
</feature>
<evidence type="ECO:0000259" key="3">
    <source>
        <dbReference type="Pfam" id="PF03372"/>
    </source>
</evidence>
<dbReference type="InterPro" id="IPR005135">
    <property type="entry name" value="Endo/exonuclease/phosphatase"/>
</dbReference>
<dbReference type="CDD" id="cd01650">
    <property type="entry name" value="RT_nLTR_like"/>
    <property type="match status" value="1"/>
</dbReference>
<comment type="caution">
    <text evidence="6">The sequence shown here is derived from an EMBL/GenBank/DDBJ whole genome shotgun (WGS) entry which is preliminary data.</text>
</comment>